<dbReference type="GO" id="GO:0008797">
    <property type="term" value="F:aspartate ammonia-lyase activity"/>
    <property type="evidence" value="ECO:0007669"/>
    <property type="project" value="UniProtKB-EC"/>
</dbReference>
<dbReference type="GO" id="GO:0006531">
    <property type="term" value="P:aspartate metabolic process"/>
    <property type="evidence" value="ECO:0007669"/>
    <property type="project" value="TreeGrafter"/>
</dbReference>
<keyword evidence="4 7" id="KW-0456">Lyase</keyword>
<keyword evidence="3" id="KW-0028">Amino-acid biosynthesis</keyword>
<reference evidence="7 8" key="1">
    <citation type="submission" date="2016-10" db="EMBL/GenBank/DDBJ databases">
        <authorList>
            <person name="de Groot N.N."/>
        </authorList>
    </citation>
    <scope>NUCLEOTIDE SEQUENCE [LARGE SCALE GENOMIC DNA]</scope>
    <source>
        <strain evidence="7 8">DSM 12992</strain>
    </source>
</reference>
<dbReference type="PRINTS" id="PR00149">
    <property type="entry name" value="FUMRATELYASE"/>
</dbReference>
<dbReference type="PROSITE" id="PS00163">
    <property type="entry name" value="FUMARATE_LYASES"/>
    <property type="match status" value="1"/>
</dbReference>
<dbReference type="GO" id="GO:0008652">
    <property type="term" value="P:amino acid biosynthetic process"/>
    <property type="evidence" value="ECO:0007669"/>
    <property type="project" value="UniProtKB-KW"/>
</dbReference>
<dbReference type="Proteomes" id="UP000199263">
    <property type="component" value="Unassembled WGS sequence"/>
</dbReference>
<dbReference type="CDD" id="cd01357">
    <property type="entry name" value="Aspartase"/>
    <property type="match status" value="1"/>
</dbReference>
<evidence type="ECO:0000256" key="3">
    <source>
        <dbReference type="ARBA" id="ARBA00022605"/>
    </source>
</evidence>
<dbReference type="AlphaFoldDB" id="A0A1I1N8U8"/>
<feature type="domain" description="Fumarase C C-terminal" evidence="6">
    <location>
        <begin position="407"/>
        <end position="457"/>
    </location>
</feature>
<dbReference type="InterPro" id="IPR024083">
    <property type="entry name" value="Fumarase/histidase_N"/>
</dbReference>
<dbReference type="GO" id="GO:0006099">
    <property type="term" value="P:tricarboxylic acid cycle"/>
    <property type="evidence" value="ECO:0007669"/>
    <property type="project" value="InterPro"/>
</dbReference>
<dbReference type="Pfam" id="PF10415">
    <property type="entry name" value="FumaraseC_C"/>
    <property type="match status" value="1"/>
</dbReference>
<dbReference type="STRING" id="119641.SAMN05421842_11436"/>
<dbReference type="InterPro" id="IPR020557">
    <property type="entry name" value="Fumarate_lyase_CS"/>
</dbReference>
<proteinExistence type="predicted"/>
<dbReference type="PANTHER" id="PTHR42696:SF2">
    <property type="entry name" value="ASPARTATE AMMONIA-LYASE"/>
    <property type="match status" value="1"/>
</dbReference>
<sequence length="459" mass="50617">MEFRREEDSIGEKYVPKEVYYGVQSLRGYENFRISGLDVNENFIKDLALVKKACAIANLESKQLNEKIAKAIIEACDEVCNGKLIDQFIIDPIQGGAGTSMNMNMNEIIANRANEILGYEKGKKFPVHPNDHVNKGQSTNDVIPTAASITTYRLLDEYIKEIERLEKALLKKGVEFTPIIKMGRTEMQDAVPISLGSEFKAFAKAIGRDVKRLEISKKRLKEVNLGGTAIGTGITANESYIKSVAIILSDLLGYDIHQSEDLIDATQNLDKFSEISSNLKVCAVNISKLAGDLILMSSGPRTGIGEIKLPAKQNGSSIMPGKVNPVMPELMKQISYQVIGNDLTITLAVQAGQLELNAFCPIIIFNLYQSITILTNGVKTFIDNCIVDIEANKERCRELVERSVGTVTALIPVIGYEKSADIAKKALKTGKSIKEVIKEECDFSESEINKILNIEKMGE</sequence>
<dbReference type="InterPro" id="IPR008948">
    <property type="entry name" value="L-Aspartase-like"/>
</dbReference>
<dbReference type="InterPro" id="IPR000362">
    <property type="entry name" value="Fumarate_lyase_fam"/>
</dbReference>
<evidence type="ECO:0000313" key="8">
    <source>
        <dbReference type="Proteomes" id="UP000199263"/>
    </source>
</evidence>
<dbReference type="FunFam" id="1.10.275.10:FF:000001">
    <property type="entry name" value="Fumarate hydratase, mitochondrial"/>
    <property type="match status" value="1"/>
</dbReference>
<dbReference type="FunFam" id="1.10.40.30:FF:000002">
    <property type="entry name" value="Fumarate hydratase class II"/>
    <property type="match status" value="1"/>
</dbReference>
<dbReference type="SUPFAM" id="SSF48557">
    <property type="entry name" value="L-aspartase-like"/>
    <property type="match status" value="1"/>
</dbReference>
<dbReference type="InterPro" id="IPR051546">
    <property type="entry name" value="Aspartate_Ammonia-Lyase"/>
</dbReference>
<dbReference type="OrthoDB" id="9802809at2"/>
<organism evidence="7 8">
    <name type="scientific">Clostridium uliginosum</name>
    <dbReference type="NCBI Taxonomy" id="119641"/>
    <lineage>
        <taxon>Bacteria</taxon>
        <taxon>Bacillati</taxon>
        <taxon>Bacillota</taxon>
        <taxon>Clostridia</taxon>
        <taxon>Eubacteriales</taxon>
        <taxon>Clostridiaceae</taxon>
        <taxon>Clostridium</taxon>
    </lineage>
</organism>
<dbReference type="EMBL" id="FOMG01000014">
    <property type="protein sequence ID" value="SFC93885.1"/>
    <property type="molecule type" value="Genomic_DNA"/>
</dbReference>
<dbReference type="Gene3D" id="1.10.275.10">
    <property type="entry name" value="Fumarase/aspartase (N-terminal domain)"/>
    <property type="match status" value="1"/>
</dbReference>
<dbReference type="PANTHER" id="PTHR42696">
    <property type="entry name" value="ASPARTATE AMMONIA-LYASE"/>
    <property type="match status" value="1"/>
</dbReference>
<evidence type="ECO:0000313" key="7">
    <source>
        <dbReference type="EMBL" id="SFC93885.1"/>
    </source>
</evidence>
<comment type="catalytic activity">
    <reaction evidence="1">
        <text>L-aspartate = fumarate + NH4(+)</text>
        <dbReference type="Rhea" id="RHEA:16601"/>
        <dbReference type="ChEBI" id="CHEBI:28938"/>
        <dbReference type="ChEBI" id="CHEBI:29806"/>
        <dbReference type="ChEBI" id="CHEBI:29991"/>
        <dbReference type="EC" id="4.3.1.1"/>
    </reaction>
</comment>
<protein>
    <recommendedName>
        <fullName evidence="2">aspartate ammonia-lyase</fullName>
        <ecNumber evidence="2">4.3.1.1</ecNumber>
    </recommendedName>
</protein>
<dbReference type="EC" id="4.3.1.1" evidence="2"/>
<accession>A0A1I1N8U8</accession>
<dbReference type="InterPro" id="IPR022761">
    <property type="entry name" value="Fumarate_lyase_N"/>
</dbReference>
<dbReference type="InterPro" id="IPR018951">
    <property type="entry name" value="Fumarase_C_C"/>
</dbReference>
<gene>
    <name evidence="7" type="ORF">SAMN05421842_11436</name>
</gene>
<evidence type="ECO:0000259" key="6">
    <source>
        <dbReference type="Pfam" id="PF10415"/>
    </source>
</evidence>
<dbReference type="FunFam" id="1.20.200.10:FF:000001">
    <property type="entry name" value="Fumarate hydratase, mitochondrial"/>
    <property type="match status" value="1"/>
</dbReference>
<evidence type="ECO:0000259" key="5">
    <source>
        <dbReference type="Pfam" id="PF00206"/>
    </source>
</evidence>
<dbReference type="Gene3D" id="1.20.200.10">
    <property type="entry name" value="Fumarase/aspartase (Central domain)"/>
    <property type="match status" value="1"/>
</dbReference>
<evidence type="ECO:0000256" key="4">
    <source>
        <dbReference type="ARBA" id="ARBA00023239"/>
    </source>
</evidence>
<dbReference type="NCBIfam" id="NF008909">
    <property type="entry name" value="PRK12273.1"/>
    <property type="match status" value="1"/>
</dbReference>
<feature type="domain" description="Fumarate lyase N-terminal" evidence="5">
    <location>
        <begin position="12"/>
        <end position="340"/>
    </location>
</feature>
<dbReference type="Pfam" id="PF00206">
    <property type="entry name" value="Lyase_1"/>
    <property type="match status" value="1"/>
</dbReference>
<dbReference type="RefSeq" id="WP_090091504.1">
    <property type="nucleotide sequence ID" value="NZ_FOMG01000014.1"/>
</dbReference>
<evidence type="ECO:0000256" key="2">
    <source>
        <dbReference type="ARBA" id="ARBA00012992"/>
    </source>
</evidence>
<dbReference type="Gene3D" id="1.10.40.30">
    <property type="entry name" value="Fumarase/aspartase (C-terminal domain)"/>
    <property type="match status" value="1"/>
</dbReference>
<dbReference type="GO" id="GO:0005829">
    <property type="term" value="C:cytosol"/>
    <property type="evidence" value="ECO:0007669"/>
    <property type="project" value="TreeGrafter"/>
</dbReference>
<name>A0A1I1N8U8_9CLOT</name>
<evidence type="ECO:0000256" key="1">
    <source>
        <dbReference type="ARBA" id="ARBA00001494"/>
    </source>
</evidence>
<keyword evidence="8" id="KW-1185">Reference proteome</keyword>